<sequence length="85" mass="9712">MTVILAALNWFVTSPIGRALGLIAAALAGVAIIFFKGKSAGREAERRKASERTLREVKRYRNVQERNRRLSDGELRDRLRKWSSR</sequence>
<dbReference type="EMBL" id="CP058214">
    <property type="protein sequence ID" value="QPC44022.1"/>
    <property type="molecule type" value="Genomic_DNA"/>
</dbReference>
<reference evidence="2 3" key="1">
    <citation type="submission" date="2020-06" db="EMBL/GenBank/DDBJ databases">
        <title>Genome sequence of 2 isolates from Red Sea Mangroves.</title>
        <authorList>
            <person name="Sefrji F."/>
            <person name="Michoud G."/>
            <person name="Merlino G."/>
            <person name="Daffonchio D."/>
        </authorList>
    </citation>
    <scope>NUCLEOTIDE SEQUENCE [LARGE SCALE GENOMIC DNA]</scope>
    <source>
        <strain evidence="2 3">R1DC25</strain>
    </source>
</reference>
<keyword evidence="1" id="KW-0812">Transmembrane</keyword>
<feature type="transmembrane region" description="Helical" evidence="1">
    <location>
        <begin position="16"/>
        <end position="37"/>
    </location>
</feature>
<evidence type="ECO:0000256" key="1">
    <source>
        <dbReference type="SAM" id="Phobius"/>
    </source>
</evidence>
<accession>A0A7S8HCS0</accession>
<protein>
    <submittedName>
        <fullName evidence="2">Uncharacterized protein</fullName>
    </submittedName>
</protein>
<evidence type="ECO:0000313" key="3">
    <source>
        <dbReference type="Proteomes" id="UP000593594"/>
    </source>
</evidence>
<keyword evidence="3" id="KW-1185">Reference proteome</keyword>
<gene>
    <name evidence="2" type="ORF">HW532_15780</name>
</gene>
<dbReference type="AlphaFoldDB" id="A0A7S8HCS0"/>
<name>A0A7S8HCS0_9HYPH</name>
<evidence type="ECO:0000313" key="2">
    <source>
        <dbReference type="EMBL" id="QPC44022.1"/>
    </source>
</evidence>
<proteinExistence type="predicted"/>
<dbReference type="RefSeq" id="WP_213161384.1">
    <property type="nucleotide sequence ID" value="NZ_CP058214.1"/>
</dbReference>
<dbReference type="KEGG" id="kmn:HW532_15780"/>
<organism evidence="2 3">
    <name type="scientific">Kaustia mangrovi</name>
    <dbReference type="NCBI Taxonomy" id="2593653"/>
    <lineage>
        <taxon>Bacteria</taxon>
        <taxon>Pseudomonadati</taxon>
        <taxon>Pseudomonadota</taxon>
        <taxon>Alphaproteobacteria</taxon>
        <taxon>Hyphomicrobiales</taxon>
        <taxon>Parvibaculaceae</taxon>
        <taxon>Kaustia</taxon>
    </lineage>
</organism>
<dbReference type="Proteomes" id="UP000593594">
    <property type="component" value="Chromosome"/>
</dbReference>
<keyword evidence="1" id="KW-1133">Transmembrane helix</keyword>
<keyword evidence="1" id="KW-0472">Membrane</keyword>